<accession>U3P6W5</accession>
<dbReference type="SUPFAM" id="SSF48208">
    <property type="entry name" value="Six-hairpin glycosidases"/>
    <property type="match status" value="1"/>
</dbReference>
<evidence type="ECO:0000259" key="2">
    <source>
        <dbReference type="Pfam" id="PF22422"/>
    </source>
</evidence>
<dbReference type="GO" id="GO:0005975">
    <property type="term" value="P:carbohydrate metabolic process"/>
    <property type="evidence" value="ECO:0007669"/>
    <property type="project" value="InterPro"/>
</dbReference>
<dbReference type="Proteomes" id="UP000016743">
    <property type="component" value="Chromosome"/>
</dbReference>
<evidence type="ECO:0000313" key="4">
    <source>
        <dbReference type="Proteomes" id="UP000016743"/>
    </source>
</evidence>
<feature type="region of interest" description="Disordered" evidence="1">
    <location>
        <begin position="288"/>
        <end position="318"/>
    </location>
</feature>
<keyword evidence="4" id="KW-1185">Reference proteome</keyword>
<dbReference type="PATRIC" id="fig|1389489.3.peg.1970"/>
<dbReference type="AlphaFoldDB" id="U3P6W5"/>
<dbReference type="KEGG" id="lxy:O159_20500"/>
<feature type="domain" description="Mannosylglycerate hydrolase MGH1-like glycoside hydrolase" evidence="2">
    <location>
        <begin position="1"/>
        <end position="234"/>
    </location>
</feature>
<gene>
    <name evidence="3" type="ORF">O159_20500</name>
</gene>
<dbReference type="Gene3D" id="1.50.10.10">
    <property type="match status" value="1"/>
</dbReference>
<dbReference type="Pfam" id="PF22422">
    <property type="entry name" value="MGH1-like_GH"/>
    <property type="match status" value="1"/>
</dbReference>
<dbReference type="InterPro" id="IPR012341">
    <property type="entry name" value="6hp_glycosidase-like_sf"/>
</dbReference>
<name>U3P6W5_LEIXC</name>
<evidence type="ECO:0000256" key="1">
    <source>
        <dbReference type="SAM" id="MobiDB-lite"/>
    </source>
</evidence>
<protein>
    <recommendedName>
        <fullName evidence="2">Mannosylglycerate hydrolase MGH1-like glycoside hydrolase domain-containing protein</fullName>
    </recommendedName>
</protein>
<proteinExistence type="predicted"/>
<organism evidence="3 4">
    <name type="scientific">Leifsonia xyli subsp. cynodontis DSM 46306</name>
    <dbReference type="NCBI Taxonomy" id="1389489"/>
    <lineage>
        <taxon>Bacteria</taxon>
        <taxon>Bacillati</taxon>
        <taxon>Actinomycetota</taxon>
        <taxon>Actinomycetes</taxon>
        <taxon>Micrococcales</taxon>
        <taxon>Microbacteriaceae</taxon>
        <taxon>Leifsonia</taxon>
    </lineage>
</organism>
<sequence length="318" mass="35586">MDNSPYWDTRLAAMAETYPNDIPRPDLMHADTGHRPSNGEYSKYLYLAARYYRDHDCDDADTGYPFQFEDPAFNALWARSELALAEIAQRIGLDTASHHRQAQRIADALSRLWSPELGCYVARDTVSDEPQQPVRTIAGIAPLLVPGLPHEQDLLDLLRGPHFALGTVAMVPSHDLLAPTFDPARYWRGPSWFNTAWLIAEALWERGLTSDAAQLSRSMEDSALAHGFPEIPRPVHDGATRHLPVQLDRRARPRPLDPAGGRPMTPIRTADRVAEHVHRRPHMRRVLGNAERGAAATFRTQLPAALSHADRGAFPAER</sequence>
<dbReference type="InterPro" id="IPR008928">
    <property type="entry name" value="6-hairpin_glycosidase_sf"/>
</dbReference>
<dbReference type="InterPro" id="IPR054491">
    <property type="entry name" value="MGH1-like_GH"/>
</dbReference>
<dbReference type="EMBL" id="CP006734">
    <property type="protein sequence ID" value="AGW42040.1"/>
    <property type="molecule type" value="Genomic_DNA"/>
</dbReference>
<dbReference type="STRING" id="1389489.O159_20500"/>
<feature type="compositionally biased region" description="Basic and acidic residues" evidence="1">
    <location>
        <begin position="308"/>
        <end position="318"/>
    </location>
</feature>
<reference evidence="3 4" key="1">
    <citation type="journal article" date="2013" name="Genome Announc.">
        <title>Complete Genome Sequence of Leifsonia xyli subsp. cynodontis Strain DSM46306, a Gram-Positive Bacterial Pathogen of Grasses.</title>
        <authorList>
            <person name="Monteiro-Vitorello C.B."/>
            <person name="Zerillo M.M."/>
            <person name="Van Sluys M.A."/>
            <person name="Camargo L.E."/>
            <person name="Kitajima J.P."/>
        </authorList>
    </citation>
    <scope>NUCLEOTIDE SEQUENCE [LARGE SCALE GENOMIC DNA]</scope>
    <source>
        <strain evidence="3 4">DSM 46306</strain>
    </source>
</reference>
<dbReference type="eggNOG" id="COG1626">
    <property type="taxonomic scope" value="Bacteria"/>
</dbReference>
<evidence type="ECO:0000313" key="3">
    <source>
        <dbReference type="EMBL" id="AGW42040.1"/>
    </source>
</evidence>
<dbReference type="HOGENOM" id="CLU_873754_0_0_11"/>